<organism evidence="1 2">
    <name type="scientific">Enterococcus hirae</name>
    <dbReference type="NCBI Taxonomy" id="1354"/>
    <lineage>
        <taxon>Bacteria</taxon>
        <taxon>Bacillati</taxon>
        <taxon>Bacillota</taxon>
        <taxon>Bacilli</taxon>
        <taxon>Lactobacillales</taxon>
        <taxon>Enterococcaceae</taxon>
        <taxon>Enterococcus</taxon>
    </lineage>
</organism>
<reference evidence="1 2" key="1">
    <citation type="submission" date="2015-06" db="EMBL/GenBank/DDBJ databases">
        <title>The Genome Sequence of Enterococcus hirae 88EA1.</title>
        <authorList>
            <consortium name="The Broad Institute Genomics Platform"/>
            <consortium name="The Broad Institute Genome Sequencing Center for Infectious Disease"/>
            <person name="Earl A.M."/>
            <person name="Van Tyne D."/>
            <person name="Lebreton F."/>
            <person name="Saavedra J.T."/>
            <person name="Gilmore M.S."/>
            <person name="Manson McGuire A."/>
            <person name="Clock S."/>
            <person name="Crupain M."/>
            <person name="Rangan U."/>
            <person name="Young S."/>
            <person name="Abouelleil A."/>
            <person name="Cao P."/>
            <person name="Chapman S.B."/>
            <person name="Griggs A."/>
            <person name="Priest M."/>
            <person name="Shea T."/>
            <person name="Wortman J."/>
            <person name="Nusbaum C."/>
            <person name="Birren B."/>
        </authorList>
    </citation>
    <scope>NUCLEOTIDE SEQUENCE [LARGE SCALE GENOMIC DNA]</scope>
    <source>
        <strain evidence="1 2">88EA1</strain>
    </source>
</reference>
<proteinExistence type="predicted"/>
<gene>
    <name evidence="1" type="ORF">EB03_02259</name>
</gene>
<dbReference type="RefSeq" id="WP_113792627.1">
    <property type="nucleotide sequence ID" value="NZ_JAAAJV010000010.1"/>
</dbReference>
<evidence type="ECO:0000313" key="1">
    <source>
        <dbReference type="EMBL" id="RBT67492.1"/>
    </source>
</evidence>
<dbReference type="EMBL" id="LESJ01000006">
    <property type="protein sequence ID" value="RBT67492.1"/>
    <property type="molecule type" value="Genomic_DNA"/>
</dbReference>
<evidence type="ECO:0000313" key="2">
    <source>
        <dbReference type="Proteomes" id="UP000253498"/>
    </source>
</evidence>
<dbReference type="Proteomes" id="UP000253498">
    <property type="component" value="Unassembled WGS sequence"/>
</dbReference>
<name>A0AB37IIX8_ENTHR</name>
<sequence length="62" mass="7095">MKKIQLSDGMPNDILPSELSEQGKTLLDQIKKLAKESKLSYVEINKALYLADKELYIEKINN</sequence>
<accession>A0AB37IIX8</accession>
<dbReference type="AlphaFoldDB" id="A0AB37IIX8"/>
<comment type="caution">
    <text evidence="1">The sequence shown here is derived from an EMBL/GenBank/DDBJ whole genome shotgun (WGS) entry which is preliminary data.</text>
</comment>
<protein>
    <submittedName>
        <fullName evidence="1">Uncharacterized protein</fullName>
    </submittedName>
</protein>